<reference evidence="1" key="1">
    <citation type="submission" date="2014-11" db="EMBL/GenBank/DDBJ databases">
        <authorList>
            <person name="Amaro Gonzalez C."/>
        </authorList>
    </citation>
    <scope>NUCLEOTIDE SEQUENCE</scope>
</reference>
<sequence length="33" mass="3626">MQIPLGNVSVRGYSAAQEVSCWKVLGGFTHFRS</sequence>
<protein>
    <submittedName>
        <fullName evidence="1">Uncharacterized protein</fullName>
    </submittedName>
</protein>
<dbReference type="AlphaFoldDB" id="A0A0E9QGL3"/>
<organism evidence="1">
    <name type="scientific">Anguilla anguilla</name>
    <name type="common">European freshwater eel</name>
    <name type="synonym">Muraena anguilla</name>
    <dbReference type="NCBI Taxonomy" id="7936"/>
    <lineage>
        <taxon>Eukaryota</taxon>
        <taxon>Metazoa</taxon>
        <taxon>Chordata</taxon>
        <taxon>Craniata</taxon>
        <taxon>Vertebrata</taxon>
        <taxon>Euteleostomi</taxon>
        <taxon>Actinopterygii</taxon>
        <taxon>Neopterygii</taxon>
        <taxon>Teleostei</taxon>
        <taxon>Anguilliformes</taxon>
        <taxon>Anguillidae</taxon>
        <taxon>Anguilla</taxon>
    </lineage>
</organism>
<name>A0A0E9QGL3_ANGAN</name>
<reference evidence="1" key="2">
    <citation type="journal article" date="2015" name="Fish Shellfish Immunol.">
        <title>Early steps in the European eel (Anguilla anguilla)-Vibrio vulnificus interaction in the gills: Role of the RtxA13 toxin.</title>
        <authorList>
            <person name="Callol A."/>
            <person name="Pajuelo D."/>
            <person name="Ebbesson L."/>
            <person name="Teles M."/>
            <person name="MacKenzie S."/>
            <person name="Amaro C."/>
        </authorList>
    </citation>
    <scope>NUCLEOTIDE SEQUENCE</scope>
</reference>
<dbReference type="EMBL" id="GBXM01092663">
    <property type="protein sequence ID" value="JAH15914.1"/>
    <property type="molecule type" value="Transcribed_RNA"/>
</dbReference>
<accession>A0A0E9QGL3</accession>
<proteinExistence type="predicted"/>
<evidence type="ECO:0000313" key="1">
    <source>
        <dbReference type="EMBL" id="JAH15914.1"/>
    </source>
</evidence>